<dbReference type="Proteomes" id="UP000230390">
    <property type="component" value="Unassembled WGS sequence"/>
</dbReference>
<evidence type="ECO:0000313" key="8">
    <source>
        <dbReference type="EMBL" id="PIL43754.1"/>
    </source>
</evidence>
<organism evidence="8 9">
    <name type="scientific">Massilia eurypsychrophila</name>
    <dbReference type="NCBI Taxonomy" id="1485217"/>
    <lineage>
        <taxon>Bacteria</taxon>
        <taxon>Pseudomonadati</taxon>
        <taxon>Pseudomonadota</taxon>
        <taxon>Betaproteobacteria</taxon>
        <taxon>Burkholderiales</taxon>
        <taxon>Oxalobacteraceae</taxon>
        <taxon>Telluria group</taxon>
        <taxon>Massilia</taxon>
    </lineage>
</organism>
<reference evidence="8 9" key="1">
    <citation type="submission" date="2017-10" db="EMBL/GenBank/DDBJ databases">
        <title>Massilia psychrophilum sp. nov., a novel purple-pigmented bacterium isolated from Tianshan glacier, Xinjiang Municipality, China.</title>
        <authorList>
            <person name="Wang H."/>
        </authorList>
    </citation>
    <scope>NUCLEOTIDE SEQUENCE [LARGE SCALE GENOMIC DNA]</scope>
    <source>
        <strain evidence="8 9">JCM 30074</strain>
    </source>
</reference>
<proteinExistence type="predicted"/>
<comment type="PTM">
    <text evidence="4">Binds 2 heme c groups covalently per subunit.</text>
</comment>
<keyword evidence="1 4" id="KW-0349">Heme</keyword>
<feature type="binding site" description="covalent" evidence="4">
    <location>
        <position position="161"/>
    </location>
    <ligand>
        <name>heme c</name>
        <dbReference type="ChEBI" id="CHEBI:61717"/>
        <label>2</label>
    </ligand>
</feature>
<dbReference type="PROSITE" id="PS51257">
    <property type="entry name" value="PROKAR_LIPOPROTEIN"/>
    <property type="match status" value="1"/>
</dbReference>
<evidence type="ECO:0000256" key="3">
    <source>
        <dbReference type="ARBA" id="ARBA00023004"/>
    </source>
</evidence>
<sequence>MIRFPIDHHLHGPGAGISLLALACLLFHGASCAQTRAVPADAIPSFEKLDSIEARVQGCVTCHGQKGQGTADGYFPRIAAKPAGYLYNQLTAFRDGTRSYPPMNYLVAYLPDPYLKEIAEYFAAQRPPFSAVGGPAPDPALTQRGQVLATVGDPAKGIPACIACHGANLSGMEPGIPGLAGLRPAYIVGQLTRWRVGERRATEPDCMKRIATRLTDDDISSVAAWLSQQSPSSGASPEPSNLVRMPLACGSQR</sequence>
<dbReference type="PANTHER" id="PTHR33751:SF11">
    <property type="entry name" value="BLL4483 PROTEIN"/>
    <property type="match status" value="1"/>
</dbReference>
<dbReference type="Gene3D" id="1.10.760.10">
    <property type="entry name" value="Cytochrome c-like domain"/>
    <property type="match status" value="2"/>
</dbReference>
<feature type="domain" description="Cytochrome c" evidence="7">
    <location>
        <begin position="140"/>
        <end position="230"/>
    </location>
</feature>
<dbReference type="InterPro" id="IPR050597">
    <property type="entry name" value="Cytochrome_c_Oxidase_Subunit"/>
</dbReference>
<dbReference type="PROSITE" id="PS51007">
    <property type="entry name" value="CYTC"/>
    <property type="match status" value="2"/>
</dbReference>
<feature type="binding site" description="axial binding residue" evidence="5">
    <location>
        <position position="165"/>
    </location>
    <ligand>
        <name>heme c</name>
        <dbReference type="ChEBI" id="CHEBI:61717"/>
        <label>2</label>
    </ligand>
    <ligandPart>
        <name>Fe</name>
        <dbReference type="ChEBI" id="CHEBI:18248"/>
    </ligandPart>
</feature>
<dbReference type="OrthoDB" id="9773456at2"/>
<name>A0A2G8TCP0_9BURK</name>
<dbReference type="Pfam" id="PF00034">
    <property type="entry name" value="Cytochrom_C"/>
    <property type="match status" value="1"/>
</dbReference>
<feature type="domain" description="Cytochrome c" evidence="7">
    <location>
        <begin position="40"/>
        <end position="126"/>
    </location>
</feature>
<dbReference type="PANTHER" id="PTHR33751">
    <property type="entry name" value="CBB3-TYPE CYTOCHROME C OXIDASE SUBUNIT FIXP"/>
    <property type="match status" value="1"/>
</dbReference>
<dbReference type="AlphaFoldDB" id="A0A2G8TCP0"/>
<keyword evidence="2 5" id="KW-0479">Metal-binding</keyword>
<dbReference type="EMBL" id="PDOC01000011">
    <property type="protein sequence ID" value="PIL43754.1"/>
    <property type="molecule type" value="Genomic_DNA"/>
</dbReference>
<feature type="binding site" description="axial binding residue" evidence="5">
    <location>
        <position position="103"/>
    </location>
    <ligand>
        <name>heme c</name>
        <dbReference type="ChEBI" id="CHEBI:61717"/>
        <label>1</label>
    </ligand>
    <ligandPart>
        <name>Fe</name>
        <dbReference type="ChEBI" id="CHEBI:18248"/>
    </ligandPart>
</feature>
<dbReference type="GO" id="GO:0009055">
    <property type="term" value="F:electron transfer activity"/>
    <property type="evidence" value="ECO:0007669"/>
    <property type="project" value="InterPro"/>
</dbReference>
<evidence type="ECO:0000256" key="4">
    <source>
        <dbReference type="PIRSR" id="PIRSR000005-1"/>
    </source>
</evidence>
<feature type="compositionally biased region" description="Polar residues" evidence="6">
    <location>
        <begin position="226"/>
        <end position="239"/>
    </location>
</feature>
<evidence type="ECO:0000313" key="9">
    <source>
        <dbReference type="Proteomes" id="UP000230390"/>
    </source>
</evidence>
<gene>
    <name evidence="8" type="ORF">CR105_17120</name>
</gene>
<comment type="caution">
    <text evidence="8">The sequence shown here is derived from an EMBL/GenBank/DDBJ whole genome shotgun (WGS) entry which is preliminary data.</text>
</comment>
<dbReference type="InterPro" id="IPR009056">
    <property type="entry name" value="Cyt_c-like_dom"/>
</dbReference>
<accession>A0A2G8TCP0</accession>
<keyword evidence="9" id="KW-1185">Reference proteome</keyword>
<dbReference type="RefSeq" id="WP_099790358.1">
    <property type="nucleotide sequence ID" value="NZ_JBHLYV010000019.1"/>
</dbReference>
<feature type="binding site" description="covalent" evidence="4">
    <location>
        <position position="62"/>
    </location>
    <ligand>
        <name>heme c</name>
        <dbReference type="ChEBI" id="CHEBI:61717"/>
        <label>1</label>
    </ligand>
</feature>
<evidence type="ECO:0000256" key="5">
    <source>
        <dbReference type="PIRSR" id="PIRSR000005-2"/>
    </source>
</evidence>
<evidence type="ECO:0000256" key="1">
    <source>
        <dbReference type="ARBA" id="ARBA00022617"/>
    </source>
</evidence>
<dbReference type="SUPFAM" id="SSF46626">
    <property type="entry name" value="Cytochrome c"/>
    <property type="match status" value="2"/>
</dbReference>
<evidence type="ECO:0000256" key="6">
    <source>
        <dbReference type="SAM" id="MobiDB-lite"/>
    </source>
</evidence>
<keyword evidence="3 5" id="KW-0408">Iron</keyword>
<feature type="binding site" description="covalent" evidence="4">
    <location>
        <position position="164"/>
    </location>
    <ligand>
        <name>heme c</name>
        <dbReference type="ChEBI" id="CHEBI:61717"/>
        <label>2</label>
    </ligand>
</feature>
<dbReference type="GO" id="GO:0020037">
    <property type="term" value="F:heme binding"/>
    <property type="evidence" value="ECO:0007669"/>
    <property type="project" value="InterPro"/>
</dbReference>
<feature type="binding site" description="axial binding residue" evidence="5">
    <location>
        <position position="63"/>
    </location>
    <ligand>
        <name>heme c</name>
        <dbReference type="ChEBI" id="CHEBI:61717"/>
        <label>1</label>
    </ligand>
    <ligandPart>
        <name>Fe</name>
        <dbReference type="ChEBI" id="CHEBI:18248"/>
    </ligandPart>
</feature>
<evidence type="ECO:0000256" key="2">
    <source>
        <dbReference type="ARBA" id="ARBA00022723"/>
    </source>
</evidence>
<feature type="binding site" description="covalent" evidence="4">
    <location>
        <position position="59"/>
    </location>
    <ligand>
        <name>heme c</name>
        <dbReference type="ChEBI" id="CHEBI:61717"/>
        <label>1</label>
    </ligand>
</feature>
<feature type="binding site" description="axial binding residue" evidence="5">
    <location>
        <position position="207"/>
    </location>
    <ligand>
        <name>heme c</name>
        <dbReference type="ChEBI" id="CHEBI:61717"/>
        <label>2</label>
    </ligand>
    <ligandPart>
        <name>Fe</name>
        <dbReference type="ChEBI" id="CHEBI:18248"/>
    </ligandPart>
</feature>
<feature type="region of interest" description="Disordered" evidence="6">
    <location>
        <begin position="226"/>
        <end position="253"/>
    </location>
</feature>
<protein>
    <submittedName>
        <fullName evidence="8">Cytochrome C</fullName>
    </submittedName>
</protein>
<dbReference type="GO" id="GO:0005506">
    <property type="term" value="F:iron ion binding"/>
    <property type="evidence" value="ECO:0007669"/>
    <property type="project" value="InterPro"/>
</dbReference>
<dbReference type="PIRSF" id="PIRSF000005">
    <property type="entry name" value="Cytochrome_c4"/>
    <property type="match status" value="1"/>
</dbReference>
<dbReference type="InterPro" id="IPR036909">
    <property type="entry name" value="Cyt_c-like_dom_sf"/>
</dbReference>
<dbReference type="InterPro" id="IPR024167">
    <property type="entry name" value="Cytochrome_c4-like"/>
</dbReference>
<evidence type="ECO:0000259" key="7">
    <source>
        <dbReference type="PROSITE" id="PS51007"/>
    </source>
</evidence>
<dbReference type="GO" id="GO:0042597">
    <property type="term" value="C:periplasmic space"/>
    <property type="evidence" value="ECO:0007669"/>
    <property type="project" value="InterPro"/>
</dbReference>